<dbReference type="Pfam" id="PF20714">
    <property type="entry name" value="HTH_64"/>
    <property type="match status" value="1"/>
</dbReference>
<keyword evidence="5" id="KW-0805">Transcription regulation</keyword>
<dbReference type="InterPro" id="IPR011006">
    <property type="entry name" value="CheY-like_superfamily"/>
</dbReference>
<dbReference type="Proteomes" id="UP001275436">
    <property type="component" value="Unassembled WGS sequence"/>
</dbReference>
<evidence type="ECO:0000259" key="10">
    <source>
        <dbReference type="PROSITE" id="PS50110"/>
    </source>
</evidence>
<reference evidence="11 12" key="1">
    <citation type="submission" date="2023-02" db="EMBL/GenBank/DDBJ databases">
        <title>Oceanobacillus kimchii IFOP_LL358 isolated form Alexandrium catenella lab strain.</title>
        <authorList>
            <person name="Gajardo G."/>
            <person name="Ueki S."/>
            <person name="Maruyama F."/>
        </authorList>
    </citation>
    <scope>NUCLEOTIDE SEQUENCE [LARGE SCALE GENOMIC DNA]</scope>
    <source>
        <strain evidence="11 12">IFOP_LL358</strain>
    </source>
</reference>
<dbReference type="EMBL" id="BSKO01000001">
    <property type="protein sequence ID" value="GLO67957.1"/>
    <property type="molecule type" value="Genomic_DNA"/>
</dbReference>
<dbReference type="InterPro" id="IPR024187">
    <property type="entry name" value="Sig_transdc_resp-reg_cit/mal"/>
</dbReference>
<evidence type="ECO:0000256" key="9">
    <source>
        <dbReference type="PROSITE-ProRule" id="PRU00169"/>
    </source>
</evidence>
<keyword evidence="12" id="KW-1185">Reference proteome</keyword>
<comment type="caution">
    <text evidence="11">The sequence shown here is derived from an EMBL/GenBank/DDBJ whole genome shotgun (WGS) entry which is preliminary data.</text>
</comment>
<keyword evidence="8" id="KW-0804">Transcription</keyword>
<evidence type="ECO:0000256" key="4">
    <source>
        <dbReference type="ARBA" id="ARBA00023012"/>
    </source>
</evidence>
<sequence>MNVLVAEDDYRVADIHCQYLEKFQDIHYIDRAANAYETLSKLKEGSFDLLLLDVYLPDELGINMIEAYKQENASLQIILITAATDMEMLKKAYLSGVIDYLIKPIALDRLAESIKKAVKNHQFIQSQGEFTQHLADQLFQFQQENMEKQEYPKGIDELTLKKVKGVLQKQSNGMTADQVGKDIGVSRTTARRYLEYLISVGEAKAELEYGIVGRPERKYVTE</sequence>
<dbReference type="PANTHER" id="PTHR45526">
    <property type="entry name" value="TRANSCRIPTIONAL REGULATORY PROTEIN DPIA"/>
    <property type="match status" value="1"/>
</dbReference>
<keyword evidence="4" id="KW-0902">Two-component regulatory system</keyword>
<dbReference type="PIRSF" id="PIRSF006171">
    <property type="entry name" value="RR_citrat_malat"/>
    <property type="match status" value="1"/>
</dbReference>
<dbReference type="InterPro" id="IPR001789">
    <property type="entry name" value="Sig_transdc_resp-reg_receiver"/>
</dbReference>
<dbReference type="InterPro" id="IPR048714">
    <property type="entry name" value="DpiA-like_HTH"/>
</dbReference>
<accession>A0ABQ5TPA3</accession>
<proteinExistence type="predicted"/>
<keyword evidence="7" id="KW-0010">Activator</keyword>
<dbReference type="PANTHER" id="PTHR45526:SF6">
    <property type="entry name" value="TRANSCRIPTIONAL REGULATORY PROTEIN CITT"/>
    <property type="match status" value="1"/>
</dbReference>
<evidence type="ECO:0000256" key="7">
    <source>
        <dbReference type="ARBA" id="ARBA00023159"/>
    </source>
</evidence>
<dbReference type="SMART" id="SM00448">
    <property type="entry name" value="REC"/>
    <property type="match status" value="1"/>
</dbReference>
<dbReference type="InterPro" id="IPR051271">
    <property type="entry name" value="2C-system_Tx_regulators"/>
</dbReference>
<dbReference type="Pfam" id="PF00072">
    <property type="entry name" value="Response_reg"/>
    <property type="match status" value="1"/>
</dbReference>
<evidence type="ECO:0000313" key="12">
    <source>
        <dbReference type="Proteomes" id="UP001275436"/>
    </source>
</evidence>
<protein>
    <submittedName>
        <fullName evidence="11">Transcriptional regulatory protein CitT</fullName>
    </submittedName>
</protein>
<keyword evidence="6" id="KW-0238">DNA-binding</keyword>
<evidence type="ECO:0000256" key="2">
    <source>
        <dbReference type="ARBA" id="ARBA00022490"/>
    </source>
</evidence>
<feature type="modified residue" description="4-aspartylphosphate" evidence="9">
    <location>
        <position position="53"/>
    </location>
</feature>
<evidence type="ECO:0000256" key="6">
    <source>
        <dbReference type="ARBA" id="ARBA00023125"/>
    </source>
</evidence>
<gene>
    <name evidence="11" type="primary">citT</name>
    <name evidence="11" type="ORF">MACH08_37410</name>
</gene>
<keyword evidence="2" id="KW-0963">Cytoplasm</keyword>
<evidence type="ECO:0000256" key="1">
    <source>
        <dbReference type="ARBA" id="ARBA00004496"/>
    </source>
</evidence>
<name>A0ABQ5TPA3_9BACI</name>
<evidence type="ECO:0000256" key="5">
    <source>
        <dbReference type="ARBA" id="ARBA00023015"/>
    </source>
</evidence>
<evidence type="ECO:0000256" key="8">
    <source>
        <dbReference type="ARBA" id="ARBA00023163"/>
    </source>
</evidence>
<keyword evidence="3 9" id="KW-0597">Phosphoprotein</keyword>
<dbReference type="Gene3D" id="3.40.50.2300">
    <property type="match status" value="1"/>
</dbReference>
<dbReference type="PROSITE" id="PS50110">
    <property type="entry name" value="RESPONSE_REGULATORY"/>
    <property type="match status" value="1"/>
</dbReference>
<comment type="subcellular location">
    <subcellularLocation>
        <location evidence="1">Cytoplasm</location>
    </subcellularLocation>
</comment>
<dbReference type="SUPFAM" id="SSF52172">
    <property type="entry name" value="CheY-like"/>
    <property type="match status" value="1"/>
</dbReference>
<feature type="domain" description="Response regulatory" evidence="10">
    <location>
        <begin position="2"/>
        <end position="118"/>
    </location>
</feature>
<evidence type="ECO:0000256" key="3">
    <source>
        <dbReference type="ARBA" id="ARBA00022553"/>
    </source>
</evidence>
<evidence type="ECO:0000313" key="11">
    <source>
        <dbReference type="EMBL" id="GLO67957.1"/>
    </source>
</evidence>
<dbReference type="RefSeq" id="WP_069684875.1">
    <property type="nucleotide sequence ID" value="NZ_BSKO01000001.1"/>
</dbReference>
<organism evidence="11 12">
    <name type="scientific">Oceanobacillus kimchii</name>
    <dbReference type="NCBI Taxonomy" id="746691"/>
    <lineage>
        <taxon>Bacteria</taxon>
        <taxon>Bacillati</taxon>
        <taxon>Bacillota</taxon>
        <taxon>Bacilli</taxon>
        <taxon>Bacillales</taxon>
        <taxon>Bacillaceae</taxon>
        <taxon>Oceanobacillus</taxon>
    </lineage>
</organism>